<organism evidence="1 2">
    <name type="scientific">Caerostris darwini</name>
    <dbReference type="NCBI Taxonomy" id="1538125"/>
    <lineage>
        <taxon>Eukaryota</taxon>
        <taxon>Metazoa</taxon>
        <taxon>Ecdysozoa</taxon>
        <taxon>Arthropoda</taxon>
        <taxon>Chelicerata</taxon>
        <taxon>Arachnida</taxon>
        <taxon>Araneae</taxon>
        <taxon>Araneomorphae</taxon>
        <taxon>Entelegynae</taxon>
        <taxon>Araneoidea</taxon>
        <taxon>Araneidae</taxon>
        <taxon>Caerostris</taxon>
    </lineage>
</organism>
<accession>A0AAV4VL55</accession>
<sequence>MSPSFKPSLDDKDTCLYRQLWYFSYPSHSLATRIRIWDAIFFDRRSLFVVISDIFLERRYVDCYNLLPFLSWDDHLIVQQNNAQLDMEIVSTDCLRVCGTLPYQLYLFSMRMFGI</sequence>
<protein>
    <recommendedName>
        <fullName evidence="3">Rab-GAP TBC domain-containing protein</fullName>
    </recommendedName>
</protein>
<reference evidence="1 2" key="1">
    <citation type="submission" date="2021-06" db="EMBL/GenBank/DDBJ databases">
        <title>Caerostris darwini draft genome.</title>
        <authorList>
            <person name="Kono N."/>
            <person name="Arakawa K."/>
        </authorList>
    </citation>
    <scope>NUCLEOTIDE SEQUENCE [LARGE SCALE GENOMIC DNA]</scope>
</reference>
<comment type="caution">
    <text evidence="1">The sequence shown here is derived from an EMBL/GenBank/DDBJ whole genome shotgun (WGS) entry which is preliminary data.</text>
</comment>
<evidence type="ECO:0000313" key="2">
    <source>
        <dbReference type="Proteomes" id="UP001054837"/>
    </source>
</evidence>
<dbReference type="EMBL" id="BPLQ01013285">
    <property type="protein sequence ID" value="GIY71077.1"/>
    <property type="molecule type" value="Genomic_DNA"/>
</dbReference>
<evidence type="ECO:0000313" key="1">
    <source>
        <dbReference type="EMBL" id="GIY71077.1"/>
    </source>
</evidence>
<dbReference type="Proteomes" id="UP001054837">
    <property type="component" value="Unassembled WGS sequence"/>
</dbReference>
<dbReference type="AlphaFoldDB" id="A0AAV4VL55"/>
<name>A0AAV4VL55_9ARAC</name>
<evidence type="ECO:0008006" key="3">
    <source>
        <dbReference type="Google" id="ProtNLM"/>
    </source>
</evidence>
<proteinExistence type="predicted"/>
<gene>
    <name evidence="1" type="ORF">CDAR_13611</name>
</gene>
<keyword evidence="2" id="KW-1185">Reference proteome</keyword>